<feature type="domain" description="Nitrate/nitrite sensing protein" evidence="2">
    <location>
        <begin position="52"/>
        <end position="275"/>
    </location>
</feature>
<keyword evidence="1" id="KW-1133">Transmembrane helix</keyword>
<dbReference type="InterPro" id="IPR013587">
    <property type="entry name" value="Nitrate/nitrite_sensing"/>
</dbReference>
<evidence type="ECO:0000313" key="4">
    <source>
        <dbReference type="Proteomes" id="UP001310692"/>
    </source>
</evidence>
<proteinExistence type="predicted"/>
<name>A0ABU7LWK1_9PROT</name>
<comment type="caution">
    <text evidence="3">The sequence shown here is derived from an EMBL/GenBank/DDBJ whole genome shotgun (WGS) entry which is preliminary data.</text>
</comment>
<gene>
    <name evidence="3" type="ORF">V0U35_04615</name>
</gene>
<keyword evidence="1" id="KW-0472">Membrane</keyword>
<evidence type="ECO:0000313" key="3">
    <source>
        <dbReference type="EMBL" id="MEE2565954.1"/>
    </source>
</evidence>
<evidence type="ECO:0000256" key="1">
    <source>
        <dbReference type="SAM" id="Phobius"/>
    </source>
</evidence>
<protein>
    <submittedName>
        <fullName evidence="3">Nitrate- and nitrite sensing domain-containing protein</fullName>
    </submittedName>
</protein>
<organism evidence="3 4">
    <name type="scientific">Hyphobacterium marinum</name>
    <dbReference type="NCBI Taxonomy" id="3116574"/>
    <lineage>
        <taxon>Bacteria</taxon>
        <taxon>Pseudomonadati</taxon>
        <taxon>Pseudomonadota</taxon>
        <taxon>Alphaproteobacteria</taxon>
        <taxon>Maricaulales</taxon>
        <taxon>Maricaulaceae</taxon>
        <taxon>Hyphobacterium</taxon>
    </lineage>
</organism>
<feature type="transmembrane region" description="Helical" evidence="1">
    <location>
        <begin position="6"/>
        <end position="27"/>
    </location>
</feature>
<reference evidence="3 4" key="1">
    <citation type="submission" date="2024-01" db="EMBL/GenBank/DDBJ databases">
        <title>Hyphobacterium bacterium isolated from marine sediment.</title>
        <authorList>
            <person name="Zhao S."/>
        </authorList>
    </citation>
    <scope>NUCLEOTIDE SEQUENCE [LARGE SCALE GENOMIC DNA]</scope>
    <source>
        <strain evidence="3 4">Y60-23</strain>
    </source>
</reference>
<keyword evidence="4" id="KW-1185">Reference proteome</keyword>
<accession>A0ABU7LWK1</accession>
<dbReference type="EMBL" id="JAZDRO010000001">
    <property type="protein sequence ID" value="MEE2565954.1"/>
    <property type="molecule type" value="Genomic_DNA"/>
</dbReference>
<evidence type="ECO:0000259" key="2">
    <source>
        <dbReference type="Pfam" id="PF08376"/>
    </source>
</evidence>
<keyword evidence="1" id="KW-0812">Transmembrane</keyword>
<dbReference type="Proteomes" id="UP001310692">
    <property type="component" value="Unassembled WGS sequence"/>
</dbReference>
<dbReference type="RefSeq" id="WP_330195483.1">
    <property type="nucleotide sequence ID" value="NZ_JAZDRO010000001.1"/>
</dbReference>
<dbReference type="Pfam" id="PF08376">
    <property type="entry name" value="NIT"/>
    <property type="match status" value="1"/>
</dbReference>
<sequence>MVHKFFPVAAILGIVMVVTAPVAAFILNQGHSEERAAAAREIAMRLSMINNEIQRERAFMTAFGYAGVEDEGVHREMSATDDYRDLLLPEIARLTAPEAILGQHRDTLATIEPALDRLIDIRETARAGDQPGLETFAAYSDVADILTGATVALHGELAISRHQKVVESQLLVLIEHLARERGYGLAAMTGAIPEGDLVRARQANLAALDQIQAELEAAYDESEFGELLVPFLVDVTQVTRPRDPGQSEAEAAHNWFSDMSAHIDAVRLLYTRLLARGEAGTA</sequence>